<dbReference type="PROSITE" id="PS51682">
    <property type="entry name" value="SAM_OMT_I"/>
    <property type="match status" value="1"/>
</dbReference>
<dbReference type="OrthoDB" id="9799672at2"/>
<evidence type="ECO:0000313" key="4">
    <source>
        <dbReference type="EMBL" id="QAR33746.1"/>
    </source>
</evidence>
<keyword evidence="5" id="KW-1185">Reference proteome</keyword>
<organism evidence="4 5">
    <name type="scientific">Geovibrio thiophilus</name>
    <dbReference type="NCBI Taxonomy" id="139438"/>
    <lineage>
        <taxon>Bacteria</taxon>
        <taxon>Pseudomonadati</taxon>
        <taxon>Deferribacterota</taxon>
        <taxon>Deferribacteres</taxon>
        <taxon>Deferribacterales</taxon>
        <taxon>Geovibrionaceae</taxon>
        <taxon>Geovibrio</taxon>
    </lineage>
</organism>
<name>A0A3R5UYS2_9BACT</name>
<dbReference type="Pfam" id="PF01596">
    <property type="entry name" value="Methyltransf_3"/>
    <property type="match status" value="1"/>
</dbReference>
<dbReference type="CDD" id="cd02440">
    <property type="entry name" value="AdoMet_MTases"/>
    <property type="match status" value="1"/>
</dbReference>
<proteinExistence type="predicted"/>
<reference evidence="4 5" key="1">
    <citation type="submission" date="2019-01" db="EMBL/GenBank/DDBJ databases">
        <title>Geovibrio thiophilus DSM 11263, complete genome.</title>
        <authorList>
            <person name="Spring S."/>
            <person name="Bunk B."/>
            <person name="Sproer C."/>
        </authorList>
    </citation>
    <scope>NUCLEOTIDE SEQUENCE [LARGE SCALE GENOMIC DNA]</scope>
    <source>
        <strain evidence="4 5">DSM 11263</strain>
    </source>
</reference>
<dbReference type="EMBL" id="CP035108">
    <property type="protein sequence ID" value="QAR33746.1"/>
    <property type="molecule type" value="Genomic_DNA"/>
</dbReference>
<dbReference type="PANTHER" id="PTHR43167">
    <property type="entry name" value="PUTATIVE (AFU_ORTHOLOGUE AFUA_6G01830)-RELATED"/>
    <property type="match status" value="1"/>
</dbReference>
<dbReference type="InterPro" id="IPR002935">
    <property type="entry name" value="SAM_O-MeTrfase"/>
</dbReference>
<dbReference type="RefSeq" id="WP_128467032.1">
    <property type="nucleotide sequence ID" value="NZ_CP035108.1"/>
</dbReference>
<dbReference type="SUPFAM" id="SSF53335">
    <property type="entry name" value="S-adenosyl-L-methionine-dependent methyltransferases"/>
    <property type="match status" value="1"/>
</dbReference>
<dbReference type="AlphaFoldDB" id="A0A3R5UYS2"/>
<sequence>MELDKLLAELEEFGSRNDSSQTERSHKMLNITKDTGEFLTVFIKAAKSRSILEIGTSNGYSTIWLAVGAGYTGGRITTVDFSEVKAEMAKTNFEKADLTALIEQVIDDAGNFLKNAQSDAYDFIFLDSQRSAYTSWLPDIKRILRRGGSLVADNALSHKGEMDAFMSAVNKDSDFTTCLLTVGNGQYIAVLE</sequence>
<protein>
    <submittedName>
        <fullName evidence="4">Methyltransferase domain-containing protein</fullName>
    </submittedName>
</protein>
<keyword evidence="2 4" id="KW-0808">Transferase</keyword>
<evidence type="ECO:0000256" key="3">
    <source>
        <dbReference type="ARBA" id="ARBA00022691"/>
    </source>
</evidence>
<evidence type="ECO:0000256" key="1">
    <source>
        <dbReference type="ARBA" id="ARBA00022603"/>
    </source>
</evidence>
<accession>A0A3R5UYS2</accession>
<keyword evidence="3" id="KW-0949">S-adenosyl-L-methionine</keyword>
<dbReference type="GO" id="GO:0032259">
    <property type="term" value="P:methylation"/>
    <property type="evidence" value="ECO:0007669"/>
    <property type="project" value="UniProtKB-KW"/>
</dbReference>
<keyword evidence="1 4" id="KW-0489">Methyltransferase</keyword>
<dbReference type="InterPro" id="IPR029063">
    <property type="entry name" value="SAM-dependent_MTases_sf"/>
</dbReference>
<evidence type="ECO:0000256" key="2">
    <source>
        <dbReference type="ARBA" id="ARBA00022679"/>
    </source>
</evidence>
<dbReference type="Proteomes" id="UP000287502">
    <property type="component" value="Chromosome"/>
</dbReference>
<dbReference type="Gene3D" id="3.40.50.150">
    <property type="entry name" value="Vaccinia Virus protein VP39"/>
    <property type="match status" value="1"/>
</dbReference>
<dbReference type="PANTHER" id="PTHR43167:SF1">
    <property type="entry name" value="PUTATIVE (AFU_ORTHOLOGUE AFUA_6G01830)-RELATED"/>
    <property type="match status" value="1"/>
</dbReference>
<gene>
    <name evidence="4" type="ORF">EP073_10120</name>
</gene>
<dbReference type="GO" id="GO:0008171">
    <property type="term" value="F:O-methyltransferase activity"/>
    <property type="evidence" value="ECO:0007669"/>
    <property type="project" value="InterPro"/>
</dbReference>
<evidence type="ECO:0000313" key="5">
    <source>
        <dbReference type="Proteomes" id="UP000287502"/>
    </source>
</evidence>
<dbReference type="KEGG" id="gtl:EP073_10120"/>